<dbReference type="AlphaFoldDB" id="A0AAV7SDM7"/>
<comment type="caution">
    <text evidence="1">The sequence shown here is derived from an EMBL/GenBank/DDBJ whole genome shotgun (WGS) entry which is preliminary data.</text>
</comment>
<organism evidence="1 2">
    <name type="scientific">Pleurodeles waltl</name>
    <name type="common">Iberian ribbed newt</name>
    <dbReference type="NCBI Taxonomy" id="8319"/>
    <lineage>
        <taxon>Eukaryota</taxon>
        <taxon>Metazoa</taxon>
        <taxon>Chordata</taxon>
        <taxon>Craniata</taxon>
        <taxon>Vertebrata</taxon>
        <taxon>Euteleostomi</taxon>
        <taxon>Amphibia</taxon>
        <taxon>Batrachia</taxon>
        <taxon>Caudata</taxon>
        <taxon>Salamandroidea</taxon>
        <taxon>Salamandridae</taxon>
        <taxon>Pleurodelinae</taxon>
        <taxon>Pleurodeles</taxon>
    </lineage>
</organism>
<reference evidence="1" key="1">
    <citation type="journal article" date="2022" name="bioRxiv">
        <title>Sequencing and chromosome-scale assembly of the giantPleurodeles waltlgenome.</title>
        <authorList>
            <person name="Brown T."/>
            <person name="Elewa A."/>
            <person name="Iarovenko S."/>
            <person name="Subramanian E."/>
            <person name="Araus A.J."/>
            <person name="Petzold A."/>
            <person name="Susuki M."/>
            <person name="Suzuki K.-i.T."/>
            <person name="Hayashi T."/>
            <person name="Toyoda A."/>
            <person name="Oliveira C."/>
            <person name="Osipova E."/>
            <person name="Leigh N.D."/>
            <person name="Simon A."/>
            <person name="Yun M.H."/>
        </authorList>
    </citation>
    <scope>NUCLEOTIDE SEQUENCE</scope>
    <source>
        <strain evidence="1">20211129_DDA</strain>
        <tissue evidence="1">Liver</tissue>
    </source>
</reference>
<dbReference type="Proteomes" id="UP001066276">
    <property type="component" value="Chromosome 4_2"/>
</dbReference>
<evidence type="ECO:0000313" key="2">
    <source>
        <dbReference type="Proteomes" id="UP001066276"/>
    </source>
</evidence>
<proteinExistence type="predicted"/>
<evidence type="ECO:0000313" key="1">
    <source>
        <dbReference type="EMBL" id="KAJ1161223.1"/>
    </source>
</evidence>
<gene>
    <name evidence="1" type="ORF">NDU88_001710</name>
</gene>
<protein>
    <submittedName>
        <fullName evidence="1">Uncharacterized protein</fullName>
    </submittedName>
</protein>
<accession>A0AAV7SDM7</accession>
<sequence length="120" mass="12929">MKRTAELRENEPVGLCFLPLEDQQLAALKDGEHNPSDGASMDQVTATVAISPQEANPGDIGINQYLACVPGGQLDDGEREQLSAPITLDEIVAAIGLLATWKAAGTDIILLEFYKVFFQE</sequence>
<dbReference type="EMBL" id="JANPWB010000008">
    <property type="protein sequence ID" value="KAJ1161223.1"/>
    <property type="molecule type" value="Genomic_DNA"/>
</dbReference>
<keyword evidence="2" id="KW-1185">Reference proteome</keyword>
<name>A0AAV7SDM7_PLEWA</name>